<dbReference type="PANTHER" id="PTHR43477">
    <property type="entry name" value="DIHYDROANTICAPSIN 7-DEHYDROGENASE"/>
    <property type="match status" value="1"/>
</dbReference>
<dbReference type="EMBL" id="NTKD01000052">
    <property type="protein sequence ID" value="PDH37163.1"/>
    <property type="molecule type" value="Genomic_DNA"/>
</dbReference>
<evidence type="ECO:0000313" key="3">
    <source>
        <dbReference type="EMBL" id="PDH37163.1"/>
    </source>
</evidence>
<comment type="similarity">
    <text evidence="1">Belongs to the short-chain dehydrogenases/reductases (SDR) family.</text>
</comment>
<evidence type="ECO:0000313" key="4">
    <source>
        <dbReference type="Proteomes" id="UP000219327"/>
    </source>
</evidence>
<comment type="caution">
    <text evidence="3">The sequence shown here is derived from an EMBL/GenBank/DDBJ whole genome shotgun (WGS) entry which is preliminary data.</text>
</comment>
<dbReference type="AlphaFoldDB" id="A0A2A5WLJ0"/>
<dbReference type="SUPFAM" id="SSF51735">
    <property type="entry name" value="NAD(P)-binding Rossmann-fold domains"/>
    <property type="match status" value="1"/>
</dbReference>
<evidence type="ECO:0000256" key="1">
    <source>
        <dbReference type="ARBA" id="ARBA00006484"/>
    </source>
</evidence>
<dbReference type="InterPro" id="IPR051122">
    <property type="entry name" value="SDR_DHRS6-like"/>
</dbReference>
<sequence>MALLNLENRNVVITGGTSGIGLAVARMAKEAGANVWGVGRSEKRVQSAGEAVPGAQFRSLDTHDTDGMVALFTEIGDVHHVVANATGANRTMAPFLEQSQEQFQEAFDKFWGYCKVIRAAAPQLADDASITLTSGVPARKCGPNQIALSCVGSAVEALTRALAFELAPRRVNVVSPGIINTGMFDRFGDNRDQVLEGMGKNYPLGRVGHSDEVAGAIIHTMTNGYMTGATLDVDGGALLP</sequence>
<protein>
    <submittedName>
        <fullName evidence="3">Short-chain dehydrogenase</fullName>
    </submittedName>
</protein>
<dbReference type="GO" id="GO:0016491">
    <property type="term" value="F:oxidoreductase activity"/>
    <property type="evidence" value="ECO:0007669"/>
    <property type="project" value="UniProtKB-KW"/>
</dbReference>
<dbReference type="Pfam" id="PF13561">
    <property type="entry name" value="adh_short_C2"/>
    <property type="match status" value="1"/>
</dbReference>
<dbReference type="PRINTS" id="PR00081">
    <property type="entry name" value="GDHRDH"/>
</dbReference>
<evidence type="ECO:0000256" key="2">
    <source>
        <dbReference type="ARBA" id="ARBA00023002"/>
    </source>
</evidence>
<keyword evidence="2" id="KW-0560">Oxidoreductase</keyword>
<dbReference type="Proteomes" id="UP000219327">
    <property type="component" value="Unassembled WGS sequence"/>
</dbReference>
<dbReference type="InterPro" id="IPR036291">
    <property type="entry name" value="NAD(P)-bd_dom_sf"/>
</dbReference>
<accession>A0A2A5WLJ0</accession>
<dbReference type="PANTHER" id="PTHR43477:SF1">
    <property type="entry name" value="DIHYDROANTICAPSIN 7-DEHYDROGENASE"/>
    <property type="match status" value="1"/>
</dbReference>
<reference evidence="3 4" key="1">
    <citation type="submission" date="2017-08" db="EMBL/GenBank/DDBJ databases">
        <title>Fine stratification of microbial communities through a metagenomic profile of the photic zone.</title>
        <authorList>
            <person name="Haro-Moreno J.M."/>
            <person name="Lopez-Perez M."/>
            <person name="De La Torre J."/>
            <person name="Picazo A."/>
            <person name="Camacho A."/>
            <person name="Rodriguez-Valera F."/>
        </authorList>
    </citation>
    <scope>NUCLEOTIDE SEQUENCE [LARGE SCALE GENOMIC DNA]</scope>
    <source>
        <strain evidence="3">MED-G24</strain>
    </source>
</reference>
<name>A0A2A5WLJ0_9GAMM</name>
<dbReference type="Gene3D" id="3.40.50.720">
    <property type="entry name" value="NAD(P)-binding Rossmann-like Domain"/>
    <property type="match status" value="1"/>
</dbReference>
<organism evidence="3 4">
    <name type="scientific">OM182 bacterium MED-G24</name>
    <dbReference type="NCBI Taxonomy" id="1986255"/>
    <lineage>
        <taxon>Bacteria</taxon>
        <taxon>Pseudomonadati</taxon>
        <taxon>Pseudomonadota</taxon>
        <taxon>Gammaproteobacteria</taxon>
        <taxon>OMG group</taxon>
        <taxon>OM182 clade</taxon>
    </lineage>
</organism>
<dbReference type="InterPro" id="IPR002347">
    <property type="entry name" value="SDR_fam"/>
</dbReference>
<gene>
    <name evidence="3" type="ORF">CNE99_08530</name>
</gene>
<proteinExistence type="inferred from homology"/>